<organism evidence="5 6">
    <name type="scientific">Streptomyces eurocidicus</name>
    <name type="common">Streptoverticillium eurocidicus</name>
    <dbReference type="NCBI Taxonomy" id="66423"/>
    <lineage>
        <taxon>Bacteria</taxon>
        <taxon>Bacillati</taxon>
        <taxon>Actinomycetota</taxon>
        <taxon>Actinomycetes</taxon>
        <taxon>Kitasatosporales</taxon>
        <taxon>Streptomycetaceae</taxon>
        <taxon>Streptomyces</taxon>
    </lineage>
</organism>
<dbReference type="AlphaFoldDB" id="A0A7W8BD72"/>
<dbReference type="Pfam" id="PF13023">
    <property type="entry name" value="HD_3"/>
    <property type="match status" value="1"/>
</dbReference>
<dbReference type="Gene3D" id="1.10.3210.10">
    <property type="entry name" value="Hypothetical protein af1432"/>
    <property type="match status" value="1"/>
</dbReference>
<dbReference type="CDD" id="cd06223">
    <property type="entry name" value="PRTases_typeI"/>
    <property type="match status" value="1"/>
</dbReference>
<evidence type="ECO:0000313" key="6">
    <source>
        <dbReference type="Proteomes" id="UP000528608"/>
    </source>
</evidence>
<dbReference type="GO" id="GO:0002953">
    <property type="term" value="F:5'-deoxynucleotidase activity"/>
    <property type="evidence" value="ECO:0007669"/>
    <property type="project" value="InterPro"/>
</dbReference>
<dbReference type="GO" id="GO:0005737">
    <property type="term" value="C:cytoplasm"/>
    <property type="evidence" value="ECO:0007669"/>
    <property type="project" value="TreeGrafter"/>
</dbReference>
<dbReference type="GO" id="GO:0046872">
    <property type="term" value="F:metal ion binding"/>
    <property type="evidence" value="ECO:0007669"/>
    <property type="project" value="UniProtKB-KW"/>
</dbReference>
<gene>
    <name evidence="5" type="ORF">FHS36_004691</name>
</gene>
<name>A0A7W8BD72_STREU</name>
<sequence>MSTITTVDWAELSPDALRTVESYESRYDTRFSDLVHFDSQVLKSLHAPGILPGNIHIASAEDPRVIERMATVTAIANSPAPRDVDRERYLRALLDIYGMLAVQVMDAASVPGATVIAPEREGRILAELLDVLPHRRGWTPQAKRMPVDGGLLVGVDDRLPARTDRLVIVDGVVASGVTLMAAMRLTARPGAVVDVFTCHATEEGALALARFAEQSEISLTLHVGHVSGVLDERFYSVDPADRASLILGDIGDTIGPVAPPTPPGASRERLTPQEPDQDAPLLAASFQQPGDTPERLRRQIEFVIEADRLKNVFRQSPLLAADRKENDAEHSWHLALMALVLAEYADEPVDVGKVLALVVVHDLVEIYAGDTFIYDTMAAADQDVREQRAAEKLFAVLPAGQAERFRALWDEFEARVTPEARFAKAMDRLQPLLLNYGNRGGTWRTPGVTEGDVLARKSVIEDASADLWRYAQDLIRTGGANGWVPRTGPGN</sequence>
<evidence type="ECO:0000313" key="5">
    <source>
        <dbReference type="EMBL" id="MBB5121237.1"/>
    </source>
</evidence>
<dbReference type="RefSeq" id="WP_244927085.1">
    <property type="nucleotide sequence ID" value="NZ_JACHJF010000017.1"/>
</dbReference>
<dbReference type="InterPro" id="IPR039356">
    <property type="entry name" value="YfbR/HDDC2"/>
</dbReference>
<dbReference type="EMBL" id="JACHJF010000017">
    <property type="protein sequence ID" value="MBB5121237.1"/>
    <property type="molecule type" value="Genomic_DNA"/>
</dbReference>
<reference evidence="5 6" key="1">
    <citation type="submission" date="2020-08" db="EMBL/GenBank/DDBJ databases">
        <title>Genomic Encyclopedia of Type Strains, Phase III (KMG-III): the genomes of soil and plant-associated and newly described type strains.</title>
        <authorList>
            <person name="Whitman W."/>
        </authorList>
    </citation>
    <scope>NUCLEOTIDE SEQUENCE [LARGE SCALE GENOMIC DNA]</scope>
    <source>
        <strain evidence="5 6">CECT 3259</strain>
    </source>
</reference>
<evidence type="ECO:0000256" key="2">
    <source>
        <dbReference type="ARBA" id="ARBA00022801"/>
    </source>
</evidence>
<feature type="region of interest" description="Disordered" evidence="3">
    <location>
        <begin position="253"/>
        <end position="275"/>
    </location>
</feature>
<dbReference type="PANTHER" id="PTHR11845:SF13">
    <property type="entry name" value="5'-DEOXYNUCLEOTIDASE HDDC2"/>
    <property type="match status" value="1"/>
</dbReference>
<keyword evidence="2 5" id="KW-0378">Hydrolase</keyword>
<dbReference type="SUPFAM" id="SSF109604">
    <property type="entry name" value="HD-domain/PDEase-like"/>
    <property type="match status" value="1"/>
</dbReference>
<evidence type="ECO:0000259" key="4">
    <source>
        <dbReference type="Pfam" id="PF13023"/>
    </source>
</evidence>
<accession>A0A7W8BD72</accession>
<dbReference type="InterPro" id="IPR006674">
    <property type="entry name" value="HD_domain"/>
</dbReference>
<protein>
    <submittedName>
        <fullName evidence="5">5'-deoxynucleotidase YfbR-like HD superfamily hydrolase</fullName>
    </submittedName>
</protein>
<dbReference type="PANTHER" id="PTHR11845">
    <property type="entry name" value="5'-DEOXYNUCLEOTIDASE HDDC2"/>
    <property type="match status" value="1"/>
</dbReference>
<dbReference type="InterPro" id="IPR000836">
    <property type="entry name" value="PRTase_dom"/>
</dbReference>
<evidence type="ECO:0000256" key="1">
    <source>
        <dbReference type="ARBA" id="ARBA00022723"/>
    </source>
</evidence>
<evidence type="ECO:0000256" key="3">
    <source>
        <dbReference type="SAM" id="MobiDB-lite"/>
    </source>
</evidence>
<keyword evidence="1" id="KW-0479">Metal-binding</keyword>
<dbReference type="Proteomes" id="UP000528608">
    <property type="component" value="Unassembled WGS sequence"/>
</dbReference>
<proteinExistence type="predicted"/>
<feature type="domain" description="HD" evidence="4">
    <location>
        <begin position="306"/>
        <end position="468"/>
    </location>
</feature>
<comment type="caution">
    <text evidence="5">The sequence shown here is derived from an EMBL/GenBank/DDBJ whole genome shotgun (WGS) entry which is preliminary data.</text>
</comment>
<dbReference type="InterPro" id="IPR029057">
    <property type="entry name" value="PRTase-like"/>
</dbReference>
<dbReference type="SUPFAM" id="SSF53271">
    <property type="entry name" value="PRTase-like"/>
    <property type="match status" value="1"/>
</dbReference>